<sequence length="93" mass="10218">MSKESLIQLKQDQELQEILSGEITSKKETGNVNDEDVRFGQEGSSIKDKGDGESESPLVEPEEAEPAMPLVNPDASKPLNPLTEPHDLENDED</sequence>
<dbReference type="AlphaFoldDB" id="A0A429ZSM4"/>
<comment type="caution">
    <text evidence="2">The sequence shown here is derived from an EMBL/GenBank/DDBJ whole genome shotgun (WGS) entry which is preliminary data.</text>
</comment>
<dbReference type="Proteomes" id="UP000287239">
    <property type="component" value="Unassembled WGS sequence"/>
</dbReference>
<evidence type="ECO:0000256" key="1">
    <source>
        <dbReference type="SAM" id="MobiDB-lite"/>
    </source>
</evidence>
<proteinExistence type="predicted"/>
<dbReference type="RefSeq" id="WP_126778952.1">
    <property type="nucleotide sequence ID" value="NZ_CAUQJP010000098.1"/>
</dbReference>
<feature type="compositionally biased region" description="Basic and acidic residues" evidence="1">
    <location>
        <begin position="84"/>
        <end position="93"/>
    </location>
</feature>
<protein>
    <submittedName>
        <fullName evidence="2">Uncharacterized protein</fullName>
    </submittedName>
</protein>
<dbReference type="EMBL" id="NGJU01000006">
    <property type="protein sequence ID" value="RST96675.1"/>
    <property type="molecule type" value="Genomic_DNA"/>
</dbReference>
<organism evidence="2 3">
    <name type="scientific">Vagococcus salmoninarum</name>
    <dbReference type="NCBI Taxonomy" id="2739"/>
    <lineage>
        <taxon>Bacteria</taxon>
        <taxon>Bacillati</taxon>
        <taxon>Bacillota</taxon>
        <taxon>Bacilli</taxon>
        <taxon>Lactobacillales</taxon>
        <taxon>Enterococcaceae</taxon>
        <taxon>Vagococcus</taxon>
    </lineage>
</organism>
<feature type="region of interest" description="Disordered" evidence="1">
    <location>
        <begin position="21"/>
        <end position="93"/>
    </location>
</feature>
<evidence type="ECO:0000313" key="2">
    <source>
        <dbReference type="EMBL" id="RST96675.1"/>
    </source>
</evidence>
<gene>
    <name evidence="2" type="ORF">CBF35_05430</name>
</gene>
<feature type="compositionally biased region" description="Basic and acidic residues" evidence="1">
    <location>
        <begin position="24"/>
        <end position="52"/>
    </location>
</feature>
<evidence type="ECO:0000313" key="3">
    <source>
        <dbReference type="Proteomes" id="UP000287239"/>
    </source>
</evidence>
<accession>A0A429ZSM4</accession>
<name>A0A429ZSM4_9ENTE</name>
<reference evidence="2 3" key="1">
    <citation type="submission" date="2017-05" db="EMBL/GenBank/DDBJ databases">
        <title>Vagococcus spp. assemblies.</title>
        <authorList>
            <person name="Gulvik C.A."/>
        </authorList>
    </citation>
    <scope>NUCLEOTIDE SEQUENCE [LARGE SCALE GENOMIC DNA]</scope>
    <source>
        <strain evidence="2 3">NCFB 2777</strain>
    </source>
</reference>
<dbReference type="GeneID" id="98567804"/>
<keyword evidence="3" id="KW-1185">Reference proteome</keyword>